<dbReference type="RefSeq" id="WP_166175493.1">
    <property type="nucleotide sequence ID" value="NZ_CP045119.1"/>
</dbReference>
<protein>
    <submittedName>
        <fullName evidence="2">Uncharacterized protein</fullName>
    </submittedName>
</protein>
<gene>
    <name evidence="2" type="ORF">GBA63_09155</name>
</gene>
<dbReference type="EMBL" id="CP045119">
    <property type="protein sequence ID" value="QIN82799.1"/>
    <property type="molecule type" value="Genomic_DNA"/>
</dbReference>
<sequence>MRKIHNFQQSLKKSKDLEDSPFWFDLYKKRFPGLVSAEPITEDGWAQRAGIDRLLILSDGSIVKVDEKVRQKDYGDFLLEYHSSYERKTPGWISKDLNCDFVSYVVVPAKKCYLLHFQLLRHTWEANHKAWIAQYPRIEAKNDGYTTVSVAVPRKEVWRALKEAMVITWEGDPFAEPSRPNEAIAPDEEIPAATNSRKDQ</sequence>
<dbReference type="Proteomes" id="UP000501452">
    <property type="component" value="Chromosome"/>
</dbReference>
<proteinExistence type="predicted"/>
<dbReference type="AlphaFoldDB" id="A0A6G8Q8M4"/>
<dbReference type="KEGG" id="rub:GBA63_09155"/>
<reference evidence="2 3" key="1">
    <citation type="submission" date="2019-10" db="EMBL/GenBank/DDBJ databases">
        <title>Rubrobacter sp nov SCSIO 52090 isolated from a deep-sea sediment in the South China Sea.</title>
        <authorList>
            <person name="Chen R.W."/>
        </authorList>
    </citation>
    <scope>NUCLEOTIDE SEQUENCE [LARGE SCALE GENOMIC DNA]</scope>
    <source>
        <strain evidence="2 3">SCSIO 52909</strain>
    </source>
</reference>
<evidence type="ECO:0000313" key="3">
    <source>
        <dbReference type="Proteomes" id="UP000501452"/>
    </source>
</evidence>
<evidence type="ECO:0000256" key="1">
    <source>
        <dbReference type="SAM" id="MobiDB-lite"/>
    </source>
</evidence>
<feature type="region of interest" description="Disordered" evidence="1">
    <location>
        <begin position="172"/>
        <end position="200"/>
    </location>
</feature>
<keyword evidence="3" id="KW-1185">Reference proteome</keyword>
<accession>A0A6G8Q8M4</accession>
<name>A0A6G8Q8M4_9ACTN</name>
<evidence type="ECO:0000313" key="2">
    <source>
        <dbReference type="EMBL" id="QIN82799.1"/>
    </source>
</evidence>
<organism evidence="2 3">
    <name type="scientific">Rubrobacter tropicus</name>
    <dbReference type="NCBI Taxonomy" id="2653851"/>
    <lineage>
        <taxon>Bacteria</taxon>
        <taxon>Bacillati</taxon>
        <taxon>Actinomycetota</taxon>
        <taxon>Rubrobacteria</taxon>
        <taxon>Rubrobacterales</taxon>
        <taxon>Rubrobacteraceae</taxon>
        <taxon>Rubrobacter</taxon>
    </lineage>
</organism>